<keyword evidence="9" id="KW-1185">Reference proteome</keyword>
<dbReference type="EMBL" id="RCHS01000537">
    <property type="protein sequence ID" value="RMX58106.1"/>
    <property type="molecule type" value="Genomic_DNA"/>
</dbReference>
<evidence type="ECO:0000256" key="1">
    <source>
        <dbReference type="ARBA" id="ARBA00022670"/>
    </source>
</evidence>
<dbReference type="InterPro" id="IPR018114">
    <property type="entry name" value="TRYPSIN_HIS"/>
</dbReference>
<dbReference type="InterPro" id="IPR001314">
    <property type="entry name" value="Peptidase_S1A"/>
</dbReference>
<comment type="caution">
    <text evidence="8">The sequence shown here is derived from an EMBL/GenBank/DDBJ whole genome shotgun (WGS) entry which is preliminary data.</text>
</comment>
<feature type="domain" description="Peptidase S1" evidence="7">
    <location>
        <begin position="35"/>
        <end position="268"/>
    </location>
</feature>
<gene>
    <name evidence="8" type="ORF">pdam_00000092</name>
</gene>
<evidence type="ECO:0000256" key="4">
    <source>
        <dbReference type="ARBA" id="ARBA00023157"/>
    </source>
</evidence>
<feature type="non-terminal residue" evidence="8">
    <location>
        <position position="1"/>
    </location>
</feature>
<dbReference type="AlphaFoldDB" id="A0A3M6UWM5"/>
<reference evidence="8 9" key="1">
    <citation type="journal article" date="2018" name="Sci. Rep.">
        <title>Comparative analysis of the Pocillopora damicornis genome highlights role of immune system in coral evolution.</title>
        <authorList>
            <person name="Cunning R."/>
            <person name="Bay R.A."/>
            <person name="Gillette P."/>
            <person name="Baker A.C."/>
            <person name="Traylor-Knowles N."/>
        </authorList>
    </citation>
    <scope>NUCLEOTIDE SEQUENCE [LARGE SCALE GENOMIC DNA]</scope>
    <source>
        <strain evidence="8">RSMAS</strain>
        <tissue evidence="8">Whole animal</tissue>
    </source>
</reference>
<accession>A0A3M6UWM5</accession>
<dbReference type="GO" id="GO:0006508">
    <property type="term" value="P:proteolysis"/>
    <property type="evidence" value="ECO:0007669"/>
    <property type="project" value="UniProtKB-KW"/>
</dbReference>
<dbReference type="GO" id="GO:0004252">
    <property type="term" value="F:serine-type endopeptidase activity"/>
    <property type="evidence" value="ECO:0007669"/>
    <property type="project" value="InterPro"/>
</dbReference>
<dbReference type="PROSITE" id="PS50240">
    <property type="entry name" value="TRYPSIN_DOM"/>
    <property type="match status" value="1"/>
</dbReference>
<dbReference type="Gene3D" id="2.40.10.10">
    <property type="entry name" value="Trypsin-like serine proteases"/>
    <property type="match status" value="1"/>
</dbReference>
<name>A0A3M6UWM5_POCDA</name>
<evidence type="ECO:0000313" key="9">
    <source>
        <dbReference type="Proteomes" id="UP000275408"/>
    </source>
</evidence>
<proteinExistence type="predicted"/>
<dbReference type="Proteomes" id="UP000275408">
    <property type="component" value="Unassembled WGS sequence"/>
</dbReference>
<dbReference type="PROSITE" id="PS00135">
    <property type="entry name" value="TRYPSIN_SER"/>
    <property type="match status" value="1"/>
</dbReference>
<evidence type="ECO:0000259" key="7">
    <source>
        <dbReference type="PROSITE" id="PS50240"/>
    </source>
</evidence>
<keyword evidence="2 5" id="KW-0378">Hydrolase</keyword>
<evidence type="ECO:0000256" key="6">
    <source>
        <dbReference type="SAM" id="MobiDB-lite"/>
    </source>
</evidence>
<feature type="compositionally biased region" description="Pro residues" evidence="6">
    <location>
        <begin position="1"/>
        <end position="18"/>
    </location>
</feature>
<evidence type="ECO:0000313" key="8">
    <source>
        <dbReference type="EMBL" id="RMX58106.1"/>
    </source>
</evidence>
<protein>
    <recommendedName>
        <fullName evidence="7">Peptidase S1 domain-containing protein</fullName>
    </recommendedName>
</protein>
<dbReference type="InterPro" id="IPR009003">
    <property type="entry name" value="Peptidase_S1_PA"/>
</dbReference>
<evidence type="ECO:0000256" key="3">
    <source>
        <dbReference type="ARBA" id="ARBA00022825"/>
    </source>
</evidence>
<dbReference type="OrthoDB" id="5973404at2759"/>
<feature type="region of interest" description="Disordered" evidence="6">
    <location>
        <begin position="1"/>
        <end position="39"/>
    </location>
</feature>
<keyword evidence="3 5" id="KW-0720">Serine protease</keyword>
<dbReference type="STRING" id="46731.A0A3M6UWM5"/>
<dbReference type="InterPro" id="IPR001254">
    <property type="entry name" value="Trypsin_dom"/>
</dbReference>
<dbReference type="FunFam" id="2.40.10.10:FF:000003">
    <property type="entry name" value="Transmembrane serine protease 3"/>
    <property type="match status" value="1"/>
</dbReference>
<sequence length="268" mass="28818">TKPPPPPGTDIPPPPNTNQPPSGSCGVAPLGSSRVIGGDDANPGAWPWQVGLHNSRGGFFCGGTLVTPYWVVTAAHCISTLNPSNYVIRLGDHNRHRNEGTEQNIGASRVIKHPQYDSRRINNDIALLKLSRAANINDRVLPACLPRANYIVPAGTTCYITGWGKIRHPGNSHHTLQQAKISPVSESDCKRKNGNGITRAMLCAGVPGTRLGGCHGDSGGPFVCKNSGGFWVLQGAVSWGSNDCNAMRMFTVFARVSVFREWIDRYIS</sequence>
<dbReference type="SMART" id="SM00020">
    <property type="entry name" value="Tryp_SPc"/>
    <property type="match status" value="1"/>
</dbReference>
<dbReference type="PANTHER" id="PTHR24252">
    <property type="entry name" value="ACROSIN-RELATED"/>
    <property type="match status" value="1"/>
</dbReference>
<dbReference type="Pfam" id="PF00089">
    <property type="entry name" value="Trypsin"/>
    <property type="match status" value="1"/>
</dbReference>
<keyword evidence="4" id="KW-1015">Disulfide bond</keyword>
<dbReference type="SUPFAM" id="SSF50494">
    <property type="entry name" value="Trypsin-like serine proteases"/>
    <property type="match status" value="1"/>
</dbReference>
<evidence type="ECO:0000256" key="2">
    <source>
        <dbReference type="ARBA" id="ARBA00022801"/>
    </source>
</evidence>
<keyword evidence="1 5" id="KW-0645">Protease</keyword>
<dbReference type="PRINTS" id="PR00722">
    <property type="entry name" value="CHYMOTRYPSIN"/>
</dbReference>
<dbReference type="InterPro" id="IPR043504">
    <property type="entry name" value="Peptidase_S1_PA_chymotrypsin"/>
</dbReference>
<dbReference type="InterPro" id="IPR033116">
    <property type="entry name" value="TRYPSIN_SER"/>
</dbReference>
<dbReference type="PROSITE" id="PS00134">
    <property type="entry name" value="TRYPSIN_HIS"/>
    <property type="match status" value="1"/>
</dbReference>
<evidence type="ECO:0000256" key="5">
    <source>
        <dbReference type="RuleBase" id="RU363034"/>
    </source>
</evidence>
<dbReference type="CDD" id="cd00190">
    <property type="entry name" value="Tryp_SPc"/>
    <property type="match status" value="1"/>
</dbReference>
<dbReference type="PANTHER" id="PTHR24252:SF7">
    <property type="entry name" value="HYALIN"/>
    <property type="match status" value="1"/>
</dbReference>
<organism evidence="8 9">
    <name type="scientific">Pocillopora damicornis</name>
    <name type="common">Cauliflower coral</name>
    <name type="synonym">Millepora damicornis</name>
    <dbReference type="NCBI Taxonomy" id="46731"/>
    <lineage>
        <taxon>Eukaryota</taxon>
        <taxon>Metazoa</taxon>
        <taxon>Cnidaria</taxon>
        <taxon>Anthozoa</taxon>
        <taxon>Hexacorallia</taxon>
        <taxon>Scleractinia</taxon>
        <taxon>Astrocoeniina</taxon>
        <taxon>Pocilloporidae</taxon>
        <taxon>Pocillopora</taxon>
    </lineage>
</organism>